<dbReference type="AlphaFoldDB" id="A0A0K1EKE0"/>
<keyword evidence="2" id="KW-1185">Reference proteome</keyword>
<evidence type="ECO:0000313" key="2">
    <source>
        <dbReference type="Proteomes" id="UP000067626"/>
    </source>
</evidence>
<dbReference type="Proteomes" id="UP000067626">
    <property type="component" value="Chromosome"/>
</dbReference>
<dbReference type="EMBL" id="CP012159">
    <property type="protein sequence ID" value="AKT41331.1"/>
    <property type="molecule type" value="Genomic_DNA"/>
</dbReference>
<reference evidence="1 2" key="1">
    <citation type="submission" date="2015-07" db="EMBL/GenBank/DDBJ databases">
        <title>Genome analysis of myxobacterium Chondromyces crocatus Cm c5 reveals a high potential for natural compound synthesis and the genetic basis for the loss of fruiting body formation.</title>
        <authorList>
            <person name="Zaburannyi N."/>
            <person name="Bunk B."/>
            <person name="Maier J."/>
            <person name="Overmann J."/>
            <person name="Mueller R."/>
        </authorList>
    </citation>
    <scope>NUCLEOTIDE SEQUENCE [LARGE SCALE GENOMIC DNA]</scope>
    <source>
        <strain evidence="1 2">Cm c5</strain>
    </source>
</reference>
<sequence>MRPRDSRYEQVDPQHRIEYRDPEDFDRIAFAMRALDRLRPKRLTVAVYKAVASIRIEQWSDLRREGASCAIVGIPPQASREHIAYALAELAGVASVPYTVQMLLAEERRPRA</sequence>
<evidence type="ECO:0000313" key="1">
    <source>
        <dbReference type="EMBL" id="AKT41331.1"/>
    </source>
</evidence>
<name>A0A0K1EKE0_CHOCO</name>
<proteinExistence type="predicted"/>
<organism evidence="1 2">
    <name type="scientific">Chondromyces crocatus</name>
    <dbReference type="NCBI Taxonomy" id="52"/>
    <lineage>
        <taxon>Bacteria</taxon>
        <taxon>Pseudomonadati</taxon>
        <taxon>Myxococcota</taxon>
        <taxon>Polyangia</taxon>
        <taxon>Polyangiales</taxon>
        <taxon>Polyangiaceae</taxon>
        <taxon>Chondromyces</taxon>
    </lineage>
</organism>
<dbReference type="OrthoDB" id="5514668at2"/>
<dbReference type="KEGG" id="ccro:CMC5_055300"/>
<dbReference type="RefSeq" id="WP_050433135.1">
    <property type="nucleotide sequence ID" value="NZ_CP012159.1"/>
</dbReference>
<protein>
    <submittedName>
        <fullName evidence="1">Uncharacterized protein</fullName>
    </submittedName>
</protein>
<gene>
    <name evidence="1" type="ORF">CMC5_055300</name>
</gene>
<accession>A0A0K1EKE0</accession>